<sequence>MLERLDPMTGIDRSAADALVEGRHGDPFAVLGRHHLGDLTVIRALYPGAVSVEVVDTESGAAVKRLDPAHPGGLFAGTLPGLSRYRLRIQWPDAVQETEDPYAFGLLLGELDLHLFSQGTHYEMGRVFGARPMRVDGISGVRFSVWAPNARRVSVVGDFNSWDGRRHPMRLRASAGVWELFIPRLGKGERYKFEILDANGTPLPQKADPLARAAEAAPGTASVVASADPFPWTDGDWLSRHHGEDRLTQPISIYELHAGSWLRISEDGNRMLDWVELSQRLIPYVVKMGFTHIELLPIMEHPFGGSWGYQPLGLFAPTGRHGTPEDFAYFIDRCHASGIGVILDWVPAHFPTDVWGLARFDGTALYEHEDPREGFHRDWNTLIYNLGRNEVKGFLIASALHWLEEFHVDALRVDAVASMLYRDYSRNDGEWIPNRYGGRENLESVEFFKHLNSIIRTRCPAALTMAEESTAWPGVTRPTEEGGLGFDFKWNMGWMHDSLHYMQEDPVYRRYHHGSMTFGMVYAYSERFILPISHDEVVHGKGSLLGKMPGDDWQKRANLRAYFGFMWAHPGKKLLFMGSELGQHAEWNHDASVHWDLLDDPAHAGLQRLLADLNRLYTSENALHFGDLDPQGFEWASADDAENSIFAMLRYSADRTSIVLAVSNMTPVPRQNYRLGVPEAGCWREVFNSDAAIYGGGNLGNVEAWTEDHPAHGRPQSLSLTLPPLSTLYLIWRREGS</sequence>
<dbReference type="InterPro" id="IPR044143">
    <property type="entry name" value="GlgB_N_E_set_prok"/>
</dbReference>
<evidence type="ECO:0000256" key="9">
    <source>
        <dbReference type="ARBA" id="ARBA00023277"/>
    </source>
</evidence>
<dbReference type="SUPFAM" id="SSF81296">
    <property type="entry name" value="E set domains"/>
    <property type="match status" value="2"/>
</dbReference>
<keyword evidence="7 10" id="KW-0808">Transferase</keyword>
<evidence type="ECO:0000313" key="12">
    <source>
        <dbReference type="EMBL" id="MDQ0454579.1"/>
    </source>
</evidence>
<dbReference type="InterPro" id="IPR037439">
    <property type="entry name" value="Branching_enzy"/>
</dbReference>
<feature type="active site" description="Proton donor" evidence="10">
    <location>
        <position position="467"/>
    </location>
</feature>
<dbReference type="Pfam" id="PF22019">
    <property type="entry name" value="GlgB_N"/>
    <property type="match status" value="1"/>
</dbReference>
<dbReference type="InterPro" id="IPR017853">
    <property type="entry name" value="GH"/>
</dbReference>
<dbReference type="NCBIfam" id="NF003811">
    <property type="entry name" value="PRK05402.1"/>
    <property type="match status" value="1"/>
</dbReference>
<dbReference type="InterPro" id="IPR006407">
    <property type="entry name" value="GlgB"/>
</dbReference>
<dbReference type="SMART" id="SM00642">
    <property type="entry name" value="Aamy"/>
    <property type="match status" value="1"/>
</dbReference>
<comment type="catalytic activity">
    <reaction evidence="1 10">
        <text>Transfers a segment of a (1-&gt;4)-alpha-D-glucan chain to a primary hydroxy group in a similar glucan chain.</text>
        <dbReference type="EC" id="2.4.1.18"/>
    </reaction>
</comment>
<evidence type="ECO:0000256" key="7">
    <source>
        <dbReference type="ARBA" id="ARBA00022679"/>
    </source>
</evidence>
<comment type="function">
    <text evidence="2 10">Catalyzes the formation of the alpha-1,6-glucosidic linkages in glycogen by scission of a 1,4-alpha-linked oligosaccharide from growing alpha-1,4-glucan chains and the subsequent attachment of the oligosaccharide to the alpha-1,6 position.</text>
</comment>
<comment type="pathway">
    <text evidence="3 10">Glycan biosynthesis; glycogen biosynthesis.</text>
</comment>
<dbReference type="Gene3D" id="2.60.40.1180">
    <property type="entry name" value="Golgi alpha-mannosidase II"/>
    <property type="match status" value="1"/>
</dbReference>
<dbReference type="InterPro" id="IPR054169">
    <property type="entry name" value="GlgB_N"/>
</dbReference>
<dbReference type="Pfam" id="PF02806">
    <property type="entry name" value="Alpha-amylase_C"/>
    <property type="match status" value="1"/>
</dbReference>
<evidence type="ECO:0000256" key="4">
    <source>
        <dbReference type="ARBA" id="ARBA00009000"/>
    </source>
</evidence>
<keyword evidence="12" id="KW-0762">Sugar transport</keyword>
<feature type="domain" description="Glycosyl hydrolase family 13 catalytic" evidence="11">
    <location>
        <begin position="255"/>
        <end position="603"/>
    </location>
</feature>
<protein>
    <recommendedName>
        <fullName evidence="10">1,4-alpha-glucan branching enzyme GlgB</fullName>
        <ecNumber evidence="10">2.4.1.18</ecNumber>
    </recommendedName>
    <alternativeName>
        <fullName evidence="10">1,4-alpha-D-glucan:1,4-alpha-D-glucan 6-glucosyl-transferase</fullName>
    </alternativeName>
    <alternativeName>
        <fullName evidence="10">Alpha-(1-&gt;4)-glucan branching enzyme</fullName>
    </alternativeName>
    <alternativeName>
        <fullName evidence="10">Glycogen branching enzyme</fullName>
        <shortName evidence="10">BE</shortName>
    </alternativeName>
</protein>
<dbReference type="NCBIfam" id="TIGR01515">
    <property type="entry name" value="branching_enzym"/>
    <property type="match status" value="1"/>
</dbReference>
<proteinExistence type="inferred from homology"/>
<keyword evidence="13" id="KW-1185">Reference proteome</keyword>
<keyword evidence="8 10" id="KW-0320">Glycogen biosynthesis</keyword>
<keyword evidence="6 10" id="KW-0328">Glycosyltransferase</keyword>
<dbReference type="GO" id="GO:0003844">
    <property type="term" value="F:1,4-alpha-glucan branching enzyme activity"/>
    <property type="evidence" value="ECO:0007669"/>
    <property type="project" value="UniProtKB-EC"/>
</dbReference>
<keyword evidence="12" id="KW-0813">Transport</keyword>
<dbReference type="Gene3D" id="3.20.20.80">
    <property type="entry name" value="Glycosidases"/>
    <property type="match status" value="1"/>
</dbReference>
<comment type="subunit">
    <text evidence="10">Monomer.</text>
</comment>
<keyword evidence="9 10" id="KW-0119">Carbohydrate metabolism</keyword>
<dbReference type="Pfam" id="PF00128">
    <property type="entry name" value="Alpha-amylase"/>
    <property type="match status" value="1"/>
</dbReference>
<evidence type="ECO:0000256" key="3">
    <source>
        <dbReference type="ARBA" id="ARBA00004964"/>
    </source>
</evidence>
<dbReference type="CDD" id="cd02855">
    <property type="entry name" value="E_set_GBE_prok_N"/>
    <property type="match status" value="1"/>
</dbReference>
<comment type="similarity">
    <text evidence="4 10">Belongs to the glycosyl hydrolase 13 family. GlgB subfamily.</text>
</comment>
<accession>A0ABU0I8L4</accession>
<dbReference type="Pfam" id="PF02922">
    <property type="entry name" value="CBM_48"/>
    <property type="match status" value="1"/>
</dbReference>
<reference evidence="12 13" key="1">
    <citation type="submission" date="2023-07" db="EMBL/GenBank/DDBJ databases">
        <title>Genomic Encyclopedia of Type Strains, Phase IV (KMG-IV): sequencing the most valuable type-strain genomes for metagenomic binning, comparative biology and taxonomic classification.</title>
        <authorList>
            <person name="Goeker M."/>
        </authorList>
    </citation>
    <scope>NUCLEOTIDE SEQUENCE [LARGE SCALE GENOMIC DNA]</scope>
    <source>
        <strain evidence="12 13">DSM 100301</strain>
    </source>
</reference>
<dbReference type="CDD" id="cd11322">
    <property type="entry name" value="AmyAc_Glg_BE"/>
    <property type="match status" value="1"/>
</dbReference>
<dbReference type="SUPFAM" id="SSF51011">
    <property type="entry name" value="Glycosyl hydrolase domain"/>
    <property type="match status" value="1"/>
</dbReference>
<feature type="active site" description="Nucleophile" evidence="10">
    <location>
        <position position="414"/>
    </location>
</feature>
<evidence type="ECO:0000256" key="8">
    <source>
        <dbReference type="ARBA" id="ARBA00023056"/>
    </source>
</evidence>
<dbReference type="InterPro" id="IPR013783">
    <property type="entry name" value="Ig-like_fold"/>
</dbReference>
<dbReference type="Gene3D" id="2.60.40.10">
    <property type="entry name" value="Immunoglobulins"/>
    <property type="match status" value="1"/>
</dbReference>
<dbReference type="PANTHER" id="PTHR43651">
    <property type="entry name" value="1,4-ALPHA-GLUCAN-BRANCHING ENZYME"/>
    <property type="match status" value="1"/>
</dbReference>
<dbReference type="InterPro" id="IPR014756">
    <property type="entry name" value="Ig_E-set"/>
</dbReference>
<dbReference type="PIRSF" id="PIRSF000463">
    <property type="entry name" value="GlgB"/>
    <property type="match status" value="1"/>
</dbReference>
<dbReference type="Proteomes" id="UP001235269">
    <property type="component" value="Unassembled WGS sequence"/>
</dbReference>
<dbReference type="InterPro" id="IPR004193">
    <property type="entry name" value="Glyco_hydro_13_N"/>
</dbReference>
<organism evidence="12 13">
    <name type="scientific">Rhizobium paknamense</name>
    <dbReference type="NCBI Taxonomy" id="1206817"/>
    <lineage>
        <taxon>Bacteria</taxon>
        <taxon>Pseudomonadati</taxon>
        <taxon>Pseudomonadota</taxon>
        <taxon>Alphaproteobacteria</taxon>
        <taxon>Hyphomicrobiales</taxon>
        <taxon>Rhizobiaceae</taxon>
        <taxon>Rhizobium/Agrobacterium group</taxon>
        <taxon>Rhizobium</taxon>
    </lineage>
</organism>
<dbReference type="SUPFAM" id="SSF51445">
    <property type="entry name" value="(Trans)glycosidases"/>
    <property type="match status" value="1"/>
</dbReference>
<dbReference type="HAMAP" id="MF_00685">
    <property type="entry name" value="GlgB"/>
    <property type="match status" value="1"/>
</dbReference>
<evidence type="ECO:0000259" key="11">
    <source>
        <dbReference type="SMART" id="SM00642"/>
    </source>
</evidence>
<dbReference type="NCBIfam" id="NF008967">
    <property type="entry name" value="PRK12313.1"/>
    <property type="match status" value="1"/>
</dbReference>
<evidence type="ECO:0000256" key="10">
    <source>
        <dbReference type="HAMAP-Rule" id="MF_00685"/>
    </source>
</evidence>
<dbReference type="EC" id="2.4.1.18" evidence="10"/>
<evidence type="ECO:0000256" key="2">
    <source>
        <dbReference type="ARBA" id="ARBA00002953"/>
    </source>
</evidence>
<dbReference type="InterPro" id="IPR013780">
    <property type="entry name" value="Glyco_hydro_b"/>
</dbReference>
<dbReference type="InterPro" id="IPR006048">
    <property type="entry name" value="A-amylase/branching_C"/>
</dbReference>
<evidence type="ECO:0000256" key="6">
    <source>
        <dbReference type="ARBA" id="ARBA00022676"/>
    </source>
</evidence>
<name>A0ABU0I8L4_9HYPH</name>
<evidence type="ECO:0000256" key="1">
    <source>
        <dbReference type="ARBA" id="ARBA00000826"/>
    </source>
</evidence>
<dbReference type="EMBL" id="JAUSWH010000002">
    <property type="protein sequence ID" value="MDQ0454579.1"/>
    <property type="molecule type" value="Genomic_DNA"/>
</dbReference>
<dbReference type="PANTHER" id="PTHR43651:SF3">
    <property type="entry name" value="1,4-ALPHA-GLUCAN-BRANCHING ENZYME"/>
    <property type="match status" value="1"/>
</dbReference>
<evidence type="ECO:0000256" key="5">
    <source>
        <dbReference type="ARBA" id="ARBA00022600"/>
    </source>
</evidence>
<comment type="caution">
    <text evidence="12">The sequence shown here is derived from an EMBL/GenBank/DDBJ whole genome shotgun (WGS) entry which is preliminary data.</text>
</comment>
<keyword evidence="5 10" id="KW-0321">Glycogen metabolism</keyword>
<gene>
    <name evidence="10" type="primary">glgB</name>
    <name evidence="12" type="ORF">QO005_000906</name>
</gene>
<dbReference type="InterPro" id="IPR006047">
    <property type="entry name" value="GH13_cat_dom"/>
</dbReference>
<evidence type="ECO:0000313" key="13">
    <source>
        <dbReference type="Proteomes" id="UP001235269"/>
    </source>
</evidence>